<feature type="transmembrane region" description="Helical" evidence="7">
    <location>
        <begin position="243"/>
        <end position="269"/>
    </location>
</feature>
<dbReference type="Pfam" id="PF00528">
    <property type="entry name" value="BPD_transp_1"/>
    <property type="match status" value="1"/>
</dbReference>
<keyword evidence="10" id="KW-1185">Reference proteome</keyword>
<dbReference type="GO" id="GO:0055085">
    <property type="term" value="P:transmembrane transport"/>
    <property type="evidence" value="ECO:0007669"/>
    <property type="project" value="InterPro"/>
</dbReference>
<dbReference type="AlphaFoldDB" id="A0A1I5CZV4"/>
<dbReference type="InterPro" id="IPR045621">
    <property type="entry name" value="BPD_transp_1_N"/>
</dbReference>
<protein>
    <submittedName>
        <fullName evidence="9">Peptide/nickel transport system permease protein</fullName>
    </submittedName>
</protein>
<keyword evidence="6 7" id="KW-0472">Membrane</keyword>
<feature type="transmembrane region" description="Helical" evidence="7">
    <location>
        <begin position="289"/>
        <end position="315"/>
    </location>
</feature>
<feature type="domain" description="ABC transmembrane type-1" evidence="8">
    <location>
        <begin position="101"/>
        <end position="308"/>
    </location>
</feature>
<dbReference type="InterPro" id="IPR035906">
    <property type="entry name" value="MetI-like_sf"/>
</dbReference>
<dbReference type="STRING" id="1527.SAMN04489757_104152"/>
<dbReference type="SUPFAM" id="SSF161098">
    <property type="entry name" value="MetI-like"/>
    <property type="match status" value="1"/>
</dbReference>
<keyword evidence="5 7" id="KW-1133">Transmembrane helix</keyword>
<feature type="transmembrane region" description="Helical" evidence="7">
    <location>
        <begin position="12"/>
        <end position="37"/>
    </location>
</feature>
<dbReference type="EMBL" id="FOWD01000004">
    <property type="protein sequence ID" value="SFN92535.1"/>
    <property type="molecule type" value="Genomic_DNA"/>
</dbReference>
<feature type="transmembrane region" description="Helical" evidence="7">
    <location>
        <begin position="181"/>
        <end position="201"/>
    </location>
</feature>
<evidence type="ECO:0000259" key="8">
    <source>
        <dbReference type="PROSITE" id="PS50928"/>
    </source>
</evidence>
<evidence type="ECO:0000313" key="10">
    <source>
        <dbReference type="Proteomes" id="UP000198806"/>
    </source>
</evidence>
<dbReference type="PANTHER" id="PTHR43163">
    <property type="entry name" value="DIPEPTIDE TRANSPORT SYSTEM PERMEASE PROTEIN DPPB-RELATED"/>
    <property type="match status" value="1"/>
</dbReference>
<evidence type="ECO:0000313" key="9">
    <source>
        <dbReference type="EMBL" id="SFN92535.1"/>
    </source>
</evidence>
<evidence type="ECO:0000256" key="4">
    <source>
        <dbReference type="ARBA" id="ARBA00022692"/>
    </source>
</evidence>
<dbReference type="Proteomes" id="UP000198806">
    <property type="component" value="Unassembled WGS sequence"/>
</dbReference>
<keyword evidence="3" id="KW-1003">Cell membrane</keyword>
<dbReference type="Gene3D" id="1.10.3720.10">
    <property type="entry name" value="MetI-like"/>
    <property type="match status" value="1"/>
</dbReference>
<comment type="subcellular location">
    <subcellularLocation>
        <location evidence="1 7">Cell membrane</location>
        <topology evidence="1 7">Multi-pass membrane protein</topology>
    </subcellularLocation>
</comment>
<dbReference type="PROSITE" id="PS50928">
    <property type="entry name" value="ABC_TM1"/>
    <property type="match status" value="1"/>
</dbReference>
<comment type="similarity">
    <text evidence="7">Belongs to the binding-protein-dependent transport system permease family.</text>
</comment>
<dbReference type="Pfam" id="PF19300">
    <property type="entry name" value="BPD_transp_1_N"/>
    <property type="match status" value="1"/>
</dbReference>
<evidence type="ECO:0000256" key="1">
    <source>
        <dbReference type="ARBA" id="ARBA00004651"/>
    </source>
</evidence>
<keyword evidence="4 7" id="KW-0812">Transmembrane</keyword>
<proteinExistence type="inferred from homology"/>
<gene>
    <name evidence="9" type="ORF">SAMN04489757_104152</name>
</gene>
<evidence type="ECO:0000256" key="5">
    <source>
        <dbReference type="ARBA" id="ARBA00022989"/>
    </source>
</evidence>
<feature type="transmembrane region" description="Helical" evidence="7">
    <location>
        <begin position="105"/>
        <end position="124"/>
    </location>
</feature>
<evidence type="ECO:0000256" key="2">
    <source>
        <dbReference type="ARBA" id="ARBA00022448"/>
    </source>
</evidence>
<organism evidence="9 10">
    <name type="scientific">Anaerocolumna aminovalerica</name>
    <dbReference type="NCBI Taxonomy" id="1527"/>
    <lineage>
        <taxon>Bacteria</taxon>
        <taxon>Bacillati</taxon>
        <taxon>Bacillota</taxon>
        <taxon>Clostridia</taxon>
        <taxon>Lachnospirales</taxon>
        <taxon>Lachnospiraceae</taxon>
        <taxon>Anaerocolumna</taxon>
    </lineage>
</organism>
<sequence length="322" mass="35165">MEGRKIKIIKYIIKRIFTALPVLLGITIIDFIIMSLAGSPLEMMAGPRVTAGAVEVKAVKLGLDQPVYQQYLNWLSQLLKGNLGYSIKNYQPVSEIIGSHIGPTFLLMGTSIIIGLIIAVPFGIYSAVHRYTKRDYALVSLSFLGSSIPSFFLSLIFIYVFTVRLGWLPSSGMTTVGGEGGVLDIIKHMIMPSMILAISIAGSNIRYIRSSVLEILQQDYLRTAKSKGIGRFLTINKHGLRNALIPIVTVLGMQIPMLFGGAVIIEQVFSWPGLGLITMNAITGRDYPVIMGVCLLTAVVVLAANLLTDIVYALVDPTIKYQ</sequence>
<evidence type="ECO:0000256" key="7">
    <source>
        <dbReference type="RuleBase" id="RU363032"/>
    </source>
</evidence>
<reference evidence="9 10" key="1">
    <citation type="submission" date="2016-10" db="EMBL/GenBank/DDBJ databases">
        <authorList>
            <person name="de Groot N.N."/>
        </authorList>
    </citation>
    <scope>NUCLEOTIDE SEQUENCE [LARGE SCALE GENOMIC DNA]</scope>
    <source>
        <strain evidence="9 10">DSM 1283</strain>
    </source>
</reference>
<dbReference type="GO" id="GO:0005886">
    <property type="term" value="C:plasma membrane"/>
    <property type="evidence" value="ECO:0007669"/>
    <property type="project" value="UniProtKB-SubCell"/>
</dbReference>
<evidence type="ECO:0000256" key="6">
    <source>
        <dbReference type="ARBA" id="ARBA00023136"/>
    </source>
</evidence>
<feature type="transmembrane region" description="Helical" evidence="7">
    <location>
        <begin position="136"/>
        <end position="161"/>
    </location>
</feature>
<name>A0A1I5CZV4_9FIRM</name>
<accession>A0A1I5CZV4</accession>
<dbReference type="InterPro" id="IPR000515">
    <property type="entry name" value="MetI-like"/>
</dbReference>
<dbReference type="PANTHER" id="PTHR43163:SF6">
    <property type="entry name" value="DIPEPTIDE TRANSPORT SYSTEM PERMEASE PROTEIN DPPB-RELATED"/>
    <property type="match status" value="1"/>
</dbReference>
<evidence type="ECO:0000256" key="3">
    <source>
        <dbReference type="ARBA" id="ARBA00022475"/>
    </source>
</evidence>
<dbReference type="CDD" id="cd06261">
    <property type="entry name" value="TM_PBP2"/>
    <property type="match status" value="1"/>
</dbReference>
<keyword evidence="2 7" id="KW-0813">Transport</keyword>